<evidence type="ECO:0000313" key="2">
    <source>
        <dbReference type="Proteomes" id="UP000789405"/>
    </source>
</evidence>
<dbReference type="AlphaFoldDB" id="A0A9N9GJT3"/>
<reference evidence="1" key="1">
    <citation type="submission" date="2021-06" db="EMBL/GenBank/DDBJ databases">
        <authorList>
            <person name="Kallberg Y."/>
            <person name="Tangrot J."/>
            <person name="Rosling A."/>
        </authorList>
    </citation>
    <scope>NUCLEOTIDE SEQUENCE</scope>
    <source>
        <strain evidence="1">MA453B</strain>
    </source>
</reference>
<dbReference type="EMBL" id="CAJVPY010003985">
    <property type="protein sequence ID" value="CAG8607027.1"/>
    <property type="molecule type" value="Genomic_DNA"/>
</dbReference>
<dbReference type="Proteomes" id="UP000789405">
    <property type="component" value="Unassembled WGS sequence"/>
</dbReference>
<accession>A0A9N9GJT3</accession>
<sequence length="185" mass="21686">MPNQIFELITNCWSHLINKRPTSKEICETLDTLIKDIESDEPTEFITQIKKADESSSPYHSEPITRFTCKNVEDTDKQSIHSRNQQTNEESLLILDLPLSLQNVDIRIENKQKPFNYCEKYAEIGLSRFSDFALEISRNDQKKSIIFENSIRICNSNRIFHESEFENDEHFKQSNYLGNITFTTL</sequence>
<comment type="caution">
    <text evidence="1">The sequence shown here is derived from an EMBL/GenBank/DDBJ whole genome shotgun (WGS) entry which is preliminary data.</text>
</comment>
<name>A0A9N9GJT3_9GLOM</name>
<organism evidence="1 2">
    <name type="scientific">Dentiscutata erythropus</name>
    <dbReference type="NCBI Taxonomy" id="1348616"/>
    <lineage>
        <taxon>Eukaryota</taxon>
        <taxon>Fungi</taxon>
        <taxon>Fungi incertae sedis</taxon>
        <taxon>Mucoromycota</taxon>
        <taxon>Glomeromycotina</taxon>
        <taxon>Glomeromycetes</taxon>
        <taxon>Diversisporales</taxon>
        <taxon>Gigasporaceae</taxon>
        <taxon>Dentiscutata</taxon>
    </lineage>
</organism>
<proteinExistence type="predicted"/>
<gene>
    <name evidence="1" type="ORF">DERYTH_LOCUS7939</name>
</gene>
<protein>
    <submittedName>
        <fullName evidence="1">457_t:CDS:1</fullName>
    </submittedName>
</protein>
<keyword evidence="2" id="KW-1185">Reference proteome</keyword>
<evidence type="ECO:0000313" key="1">
    <source>
        <dbReference type="EMBL" id="CAG8607027.1"/>
    </source>
</evidence>